<evidence type="ECO:0000256" key="1">
    <source>
        <dbReference type="SAM" id="MobiDB-lite"/>
    </source>
</evidence>
<comment type="caution">
    <text evidence="3">The sequence shown here is derived from an EMBL/GenBank/DDBJ whole genome shotgun (WGS) entry which is preliminary data.</text>
</comment>
<dbReference type="Proteomes" id="UP000642070">
    <property type="component" value="Unassembled WGS sequence"/>
</dbReference>
<keyword evidence="4" id="KW-1185">Reference proteome</keyword>
<dbReference type="EMBL" id="BMPI01000061">
    <property type="protein sequence ID" value="GGM70828.1"/>
    <property type="molecule type" value="Genomic_DNA"/>
</dbReference>
<gene>
    <name evidence="3" type="ORF">GCM10007977_085860</name>
</gene>
<name>A0A917X4E1_9ACTN</name>
<feature type="transmembrane region" description="Helical" evidence="2">
    <location>
        <begin position="195"/>
        <end position="217"/>
    </location>
</feature>
<feature type="transmembrane region" description="Helical" evidence="2">
    <location>
        <begin position="135"/>
        <end position="155"/>
    </location>
</feature>
<feature type="transmembrane region" description="Helical" evidence="2">
    <location>
        <begin position="84"/>
        <end position="103"/>
    </location>
</feature>
<proteinExistence type="predicted"/>
<sequence>MRSRGPPFWHDRGVPATPPPTEDHGAWPPAAEPSSRRHREDDEPAPDEPVPLPPVRRFLSLGVAGFAALVMIGLVVGAQTPHESYAVVIFGVQALFVAVWTVASRPPAPRVVATVGLAVAIGTDFAAVWTRPASLAPLAYVTAAGFIIGVVGQLTRPAGRQRVTESLGSSLLVTLGVVSLASLVVLGRIPHGTQAIVACVAAAGIALFIARIVDAIVPLPRIAPQVPRGGAGVVLGAMVGTAAAGAIGNYLEGLDPLPAALAGLATAIVAVMVDLSVGYADASRVIDGDEPAFWLARHIQGPIGAFAFAAPAAYVASSLLIL</sequence>
<evidence type="ECO:0000256" key="2">
    <source>
        <dbReference type="SAM" id="Phobius"/>
    </source>
</evidence>
<keyword evidence="2" id="KW-0472">Membrane</keyword>
<organism evidence="3 4">
    <name type="scientific">Dactylosporangium sucinum</name>
    <dbReference type="NCBI Taxonomy" id="1424081"/>
    <lineage>
        <taxon>Bacteria</taxon>
        <taxon>Bacillati</taxon>
        <taxon>Actinomycetota</taxon>
        <taxon>Actinomycetes</taxon>
        <taxon>Micromonosporales</taxon>
        <taxon>Micromonosporaceae</taxon>
        <taxon>Dactylosporangium</taxon>
    </lineage>
</organism>
<keyword evidence="2" id="KW-1133">Transmembrane helix</keyword>
<dbReference type="AlphaFoldDB" id="A0A917X4E1"/>
<accession>A0A917X4E1</accession>
<evidence type="ECO:0000313" key="4">
    <source>
        <dbReference type="Proteomes" id="UP000642070"/>
    </source>
</evidence>
<feature type="transmembrane region" description="Helical" evidence="2">
    <location>
        <begin position="301"/>
        <end position="321"/>
    </location>
</feature>
<feature type="transmembrane region" description="Helical" evidence="2">
    <location>
        <begin position="110"/>
        <end position="129"/>
    </location>
</feature>
<feature type="transmembrane region" description="Helical" evidence="2">
    <location>
        <begin position="58"/>
        <end position="78"/>
    </location>
</feature>
<feature type="transmembrane region" description="Helical" evidence="2">
    <location>
        <begin position="257"/>
        <end position="280"/>
    </location>
</feature>
<protein>
    <submittedName>
        <fullName evidence="3">Uncharacterized protein</fullName>
    </submittedName>
</protein>
<keyword evidence="2" id="KW-0812">Transmembrane</keyword>
<reference evidence="3" key="2">
    <citation type="submission" date="2020-09" db="EMBL/GenBank/DDBJ databases">
        <authorList>
            <person name="Sun Q."/>
            <person name="Ohkuma M."/>
        </authorList>
    </citation>
    <scope>NUCLEOTIDE SEQUENCE</scope>
    <source>
        <strain evidence="3">JCM 19831</strain>
    </source>
</reference>
<feature type="transmembrane region" description="Helical" evidence="2">
    <location>
        <begin position="167"/>
        <end position="189"/>
    </location>
</feature>
<feature type="transmembrane region" description="Helical" evidence="2">
    <location>
        <begin position="229"/>
        <end position="251"/>
    </location>
</feature>
<reference evidence="3" key="1">
    <citation type="journal article" date="2014" name="Int. J. Syst. Evol. Microbiol.">
        <title>Complete genome sequence of Corynebacterium casei LMG S-19264T (=DSM 44701T), isolated from a smear-ripened cheese.</title>
        <authorList>
            <consortium name="US DOE Joint Genome Institute (JGI-PGF)"/>
            <person name="Walter F."/>
            <person name="Albersmeier A."/>
            <person name="Kalinowski J."/>
            <person name="Ruckert C."/>
        </authorList>
    </citation>
    <scope>NUCLEOTIDE SEQUENCE</scope>
    <source>
        <strain evidence="3">JCM 19831</strain>
    </source>
</reference>
<feature type="region of interest" description="Disordered" evidence="1">
    <location>
        <begin position="1"/>
        <end position="51"/>
    </location>
</feature>
<evidence type="ECO:0000313" key="3">
    <source>
        <dbReference type="EMBL" id="GGM70828.1"/>
    </source>
</evidence>